<keyword evidence="4" id="KW-1185">Reference proteome</keyword>
<gene>
    <name evidence="3" type="ORF">PHYBLDRAFT_152539</name>
</gene>
<dbReference type="EMBL" id="KV441003">
    <property type="protein sequence ID" value="OAD66464.1"/>
    <property type="molecule type" value="Genomic_DNA"/>
</dbReference>
<dbReference type="OrthoDB" id="2261148at2759"/>
<dbReference type="InterPro" id="IPR027417">
    <property type="entry name" value="P-loop_NTPase"/>
</dbReference>
<dbReference type="InParanoid" id="A0A162N7C8"/>
<organism evidence="3 4">
    <name type="scientific">Phycomyces blakesleeanus (strain ATCC 8743b / DSM 1359 / FGSC 10004 / NBRC 33097 / NRRL 1555)</name>
    <dbReference type="NCBI Taxonomy" id="763407"/>
    <lineage>
        <taxon>Eukaryota</taxon>
        <taxon>Fungi</taxon>
        <taxon>Fungi incertae sedis</taxon>
        <taxon>Mucoromycota</taxon>
        <taxon>Mucoromycotina</taxon>
        <taxon>Mucoromycetes</taxon>
        <taxon>Mucorales</taxon>
        <taxon>Phycomycetaceae</taxon>
        <taxon>Phycomyces</taxon>
    </lineage>
</organism>
<dbReference type="Gene3D" id="3.40.50.300">
    <property type="entry name" value="P-loop containing nucleotide triphosphate hydrolases"/>
    <property type="match status" value="1"/>
</dbReference>
<dbReference type="Proteomes" id="UP000077315">
    <property type="component" value="Unassembled WGS sequence"/>
</dbReference>
<evidence type="ECO:0000256" key="1">
    <source>
        <dbReference type="RuleBase" id="RU004560"/>
    </source>
</evidence>
<evidence type="ECO:0000259" key="2">
    <source>
        <dbReference type="PROSITE" id="PS51719"/>
    </source>
</evidence>
<dbReference type="GO" id="GO:0005525">
    <property type="term" value="F:GTP binding"/>
    <property type="evidence" value="ECO:0007669"/>
    <property type="project" value="UniProtKB-KW"/>
</dbReference>
<dbReference type="RefSeq" id="XP_018284504.1">
    <property type="nucleotide sequence ID" value="XM_018432940.1"/>
</dbReference>
<dbReference type="SUPFAM" id="SSF52540">
    <property type="entry name" value="P-loop containing nucleoside triphosphate hydrolases"/>
    <property type="match status" value="1"/>
</dbReference>
<feature type="domain" description="Septin-type G" evidence="2">
    <location>
        <begin position="5"/>
        <end position="303"/>
    </location>
</feature>
<evidence type="ECO:0000313" key="3">
    <source>
        <dbReference type="EMBL" id="OAD66464.1"/>
    </source>
</evidence>
<dbReference type="GeneID" id="28993846"/>
<evidence type="ECO:0000313" key="4">
    <source>
        <dbReference type="Proteomes" id="UP000077315"/>
    </source>
</evidence>
<keyword evidence="1" id="KW-0547">Nucleotide-binding</keyword>
<accession>A0A162N7C8</accession>
<protein>
    <recommendedName>
        <fullName evidence="2">Septin-type G domain-containing protein</fullName>
    </recommendedName>
</protein>
<comment type="similarity">
    <text evidence="1">Belongs to the TRAFAC class TrmE-Era-EngA-EngB-Septin-like GTPase superfamily. Septin GTPase family.</text>
</comment>
<dbReference type="Pfam" id="PF00735">
    <property type="entry name" value="Septin"/>
    <property type="match status" value="1"/>
</dbReference>
<dbReference type="VEuPathDB" id="FungiDB:PHYBLDRAFT_152539"/>
<keyword evidence="1" id="KW-0342">GTP-binding</keyword>
<dbReference type="PANTHER" id="PTHR18884">
    <property type="entry name" value="SEPTIN"/>
    <property type="match status" value="1"/>
</dbReference>
<dbReference type="STRING" id="763407.A0A162N7C8"/>
<dbReference type="InterPro" id="IPR030379">
    <property type="entry name" value="G_SEPTIN_dom"/>
</dbReference>
<dbReference type="AlphaFoldDB" id="A0A162N7C8"/>
<sequence length="316" mass="36663">MPRKEKSSLNLMVVGAPGSGKTSFLNTLSSHLNTYGHGITKPSQTQSDHLFRTTQLQWQDNKNLISLTLVDTPGFTETVLGYQAHYTKKYLEHQFDRVWMEEVKLKRNTKVQDTRIHVCLYFIDASITDFSPMEILLLREIAAHVSVVPVLAKSDLLSPEELAEKKQFIRNLLFDTYQIPVYGSSHIDTVEEDIMDWCVPDLTTRKSTWRPLKSYVEWLDQQHNENDEMEEAGQLKDYLEQMPFSVTFPKSLECSISSEEPSPGIDYSETMDLIQLLLANRDSFRHKTNAYFYEKYRTQKIFDERTDQLMAVHSCD</sequence>
<proteinExistence type="inferred from homology"/>
<reference evidence="4" key="1">
    <citation type="submission" date="2015-06" db="EMBL/GenBank/DDBJ databases">
        <title>Expansion of signal transduction pathways in fungi by whole-genome duplication.</title>
        <authorList>
            <consortium name="DOE Joint Genome Institute"/>
            <person name="Corrochano L.M."/>
            <person name="Kuo A."/>
            <person name="Marcet-Houben M."/>
            <person name="Polaino S."/>
            <person name="Salamov A."/>
            <person name="Villalobos J.M."/>
            <person name="Alvarez M.I."/>
            <person name="Avalos J."/>
            <person name="Benito E.P."/>
            <person name="Benoit I."/>
            <person name="Burger G."/>
            <person name="Camino L.P."/>
            <person name="Canovas D."/>
            <person name="Cerda-Olmedo E."/>
            <person name="Cheng J.-F."/>
            <person name="Dominguez A."/>
            <person name="Elias M."/>
            <person name="Eslava A.P."/>
            <person name="Glaser F."/>
            <person name="Grimwood J."/>
            <person name="Gutierrez G."/>
            <person name="Heitman J."/>
            <person name="Henrissat B."/>
            <person name="Iturriaga E.A."/>
            <person name="Lang B.F."/>
            <person name="Lavin J.L."/>
            <person name="Lee S."/>
            <person name="Li W."/>
            <person name="Lindquist E."/>
            <person name="Lopez-Garcia S."/>
            <person name="Luque E.M."/>
            <person name="Marcos A.T."/>
            <person name="Martin J."/>
            <person name="McCluskey K."/>
            <person name="Medina H.R."/>
            <person name="Miralles-Duran A."/>
            <person name="Miyazaki A."/>
            <person name="Munoz-Torres E."/>
            <person name="Oguiza J.A."/>
            <person name="Ohm R."/>
            <person name="Olmedo M."/>
            <person name="Orejas M."/>
            <person name="Ortiz-Castellanos L."/>
            <person name="Pisabarro A.G."/>
            <person name="Rodriguez-Romero J."/>
            <person name="Ruiz-Herrera J."/>
            <person name="Ruiz-Vazquez R."/>
            <person name="Sanz C."/>
            <person name="Schackwitz W."/>
            <person name="Schmutz J."/>
            <person name="Shahriari M."/>
            <person name="Shelest E."/>
            <person name="Silva-Franco F."/>
            <person name="Soanes D."/>
            <person name="Syed K."/>
            <person name="Tagua V.G."/>
            <person name="Talbot N.J."/>
            <person name="Thon M."/>
            <person name="De vries R.P."/>
            <person name="Wiebenga A."/>
            <person name="Yadav J.S."/>
            <person name="Braun E.L."/>
            <person name="Baker S."/>
            <person name="Garre V."/>
            <person name="Horwitz B."/>
            <person name="Torres-Martinez S."/>
            <person name="Idnurm A."/>
            <person name="Herrera-Estrella A."/>
            <person name="Gabaldon T."/>
            <person name="Grigoriev I.V."/>
        </authorList>
    </citation>
    <scope>NUCLEOTIDE SEQUENCE [LARGE SCALE GENOMIC DNA]</scope>
    <source>
        <strain evidence="4">NRRL 1555(-)</strain>
    </source>
</reference>
<dbReference type="PROSITE" id="PS51719">
    <property type="entry name" value="G_SEPTIN"/>
    <property type="match status" value="1"/>
</dbReference>
<name>A0A162N7C8_PHYB8</name>